<dbReference type="PANTHER" id="PTHR13451:SF0">
    <property type="entry name" value="CROSSOVER JUNCTION ENDONUCLEASE MUS81"/>
    <property type="match status" value="1"/>
</dbReference>
<dbReference type="CDD" id="cd20074">
    <property type="entry name" value="XPF_nuclease_Mus81"/>
    <property type="match status" value="1"/>
</dbReference>
<dbReference type="InterPro" id="IPR027421">
    <property type="entry name" value="DNA_pol_lamdba_lyase_dom_sf"/>
</dbReference>
<keyword evidence="9 13" id="KW-0460">Magnesium</keyword>
<feature type="region of interest" description="Disordered" evidence="14">
    <location>
        <begin position="103"/>
        <end position="175"/>
    </location>
</feature>
<dbReference type="Gene3D" id="1.10.10.10">
    <property type="entry name" value="Winged helix-like DNA-binding domain superfamily/Winged helix DNA-binding domain"/>
    <property type="match status" value="1"/>
</dbReference>
<reference evidence="16 17" key="1">
    <citation type="journal article" date="2017" name="BMC Biol.">
        <title>Genomic innovations, transcriptional plasticity and gene loss underlying the evolution and divergence of two highly polyphagous and invasive Helicoverpa pest species.</title>
        <authorList>
            <person name="Pearce S.L."/>
            <person name="Clarke D.F."/>
            <person name="East P.D."/>
            <person name="Elfekih S."/>
            <person name="Gordon K.H."/>
            <person name="Jermiin L.S."/>
            <person name="McGaughran A."/>
            <person name="Oakeshott J.G."/>
            <person name="Papanikolaou A."/>
            <person name="Perera O.P."/>
            <person name="Rane R.V."/>
            <person name="Richards S."/>
            <person name="Tay W.T."/>
            <person name="Walsh T.K."/>
            <person name="Anderson A."/>
            <person name="Anderson C.J."/>
            <person name="Asgari S."/>
            <person name="Board P.G."/>
            <person name="Bretschneider A."/>
            <person name="Campbell P.M."/>
            <person name="Chertemps T."/>
            <person name="Christeller J.T."/>
            <person name="Coppin C.W."/>
            <person name="Downes S.J."/>
            <person name="Duan G."/>
            <person name="Farnsworth C.A."/>
            <person name="Good R.T."/>
            <person name="Han L.B."/>
            <person name="Han Y.C."/>
            <person name="Hatje K."/>
            <person name="Horne I."/>
            <person name="Huang Y.P."/>
            <person name="Hughes D.S."/>
            <person name="Jacquin-Joly E."/>
            <person name="James W."/>
            <person name="Jhangiani S."/>
            <person name="Kollmar M."/>
            <person name="Kuwar S.S."/>
            <person name="Li S."/>
            <person name="Liu N.Y."/>
            <person name="Maibeche M.T."/>
            <person name="Miller J.R."/>
            <person name="Montagne N."/>
            <person name="Perry T."/>
            <person name="Qu J."/>
            <person name="Song S.V."/>
            <person name="Sutton G.G."/>
            <person name="Vogel H."/>
            <person name="Walenz B.P."/>
            <person name="Xu W."/>
            <person name="Zhang H.J."/>
            <person name="Zou Z."/>
            <person name="Batterham P."/>
            <person name="Edwards O.R."/>
            <person name="Feyereisen R."/>
            <person name="Gibbs R.A."/>
            <person name="Heckel D.G."/>
            <person name="McGrath A."/>
            <person name="Robin C."/>
            <person name="Scherer S.E."/>
            <person name="Worley K.C."/>
            <person name="Wu Y.D."/>
        </authorList>
    </citation>
    <scope>NUCLEOTIDE SEQUENCE [LARGE SCALE GENOMIC DNA]</scope>
    <source>
        <strain evidence="16">Harm_GR_Male_#8</strain>
        <tissue evidence="16">Whole organism</tissue>
    </source>
</reference>
<comment type="subunit">
    <text evidence="13">Interacts with EME1.</text>
</comment>
<evidence type="ECO:0000256" key="4">
    <source>
        <dbReference type="ARBA" id="ARBA00022722"/>
    </source>
</evidence>
<comment type="subcellular location">
    <subcellularLocation>
        <location evidence="2 13">Nucleus</location>
    </subcellularLocation>
</comment>
<keyword evidence="12 13" id="KW-0539">Nucleus</keyword>
<dbReference type="GO" id="GO:0000712">
    <property type="term" value="P:resolution of meiotic recombination intermediates"/>
    <property type="evidence" value="ECO:0007669"/>
    <property type="project" value="TreeGrafter"/>
</dbReference>
<dbReference type="Pfam" id="PF21136">
    <property type="entry name" value="WHD_MUS81"/>
    <property type="match status" value="1"/>
</dbReference>
<dbReference type="Gene3D" id="1.10.150.670">
    <property type="entry name" value="Crossover junction endonuclease EME1, DNA-binding domain"/>
    <property type="match status" value="1"/>
</dbReference>
<evidence type="ECO:0000256" key="12">
    <source>
        <dbReference type="ARBA" id="ARBA00023242"/>
    </source>
</evidence>
<dbReference type="InterPro" id="IPR047416">
    <property type="entry name" value="XPF_nuclease_Mus81"/>
</dbReference>
<dbReference type="GO" id="GO:0048257">
    <property type="term" value="F:3'-flap endonuclease activity"/>
    <property type="evidence" value="ECO:0007669"/>
    <property type="project" value="TreeGrafter"/>
</dbReference>
<dbReference type="InterPro" id="IPR036388">
    <property type="entry name" value="WH-like_DNA-bd_sf"/>
</dbReference>
<accession>A0A2W1BKT7</accession>
<dbReference type="Pfam" id="PF14716">
    <property type="entry name" value="HHH_8"/>
    <property type="match status" value="1"/>
</dbReference>
<evidence type="ECO:0000256" key="9">
    <source>
        <dbReference type="ARBA" id="ARBA00022842"/>
    </source>
</evidence>
<dbReference type="InterPro" id="IPR010996">
    <property type="entry name" value="HHH_MUS81"/>
</dbReference>
<evidence type="ECO:0000256" key="2">
    <source>
        <dbReference type="ARBA" id="ARBA00004123"/>
    </source>
</evidence>
<dbReference type="Pfam" id="PF02732">
    <property type="entry name" value="ERCC4"/>
    <property type="match status" value="1"/>
</dbReference>
<evidence type="ECO:0000256" key="13">
    <source>
        <dbReference type="RuleBase" id="RU369042"/>
    </source>
</evidence>
<dbReference type="EMBL" id="KZ149988">
    <property type="protein sequence ID" value="PZC75649.1"/>
    <property type="molecule type" value="Genomic_DNA"/>
</dbReference>
<dbReference type="PANTHER" id="PTHR13451">
    <property type="entry name" value="CLASS II CROSSOVER JUNCTION ENDONUCLEASE MUS81"/>
    <property type="match status" value="1"/>
</dbReference>
<dbReference type="GO" id="GO:0003677">
    <property type="term" value="F:DNA binding"/>
    <property type="evidence" value="ECO:0007669"/>
    <property type="project" value="UniProtKB-UniRule"/>
</dbReference>
<evidence type="ECO:0000313" key="17">
    <source>
        <dbReference type="Proteomes" id="UP000249218"/>
    </source>
</evidence>
<dbReference type="InterPro" id="IPR006166">
    <property type="entry name" value="ERCC4_domain"/>
</dbReference>
<evidence type="ECO:0000256" key="7">
    <source>
        <dbReference type="ARBA" id="ARBA00022763"/>
    </source>
</evidence>
<keyword evidence="17" id="KW-1185">Reference proteome</keyword>
<keyword evidence="11 13" id="KW-0234">DNA repair</keyword>
<name>A0A2W1BKT7_HELAM</name>
<dbReference type="SMART" id="SM00891">
    <property type="entry name" value="ERCC4"/>
    <property type="match status" value="1"/>
</dbReference>
<organism evidence="16 17">
    <name type="scientific">Helicoverpa armigera</name>
    <name type="common">Cotton bollworm</name>
    <name type="synonym">Heliothis armigera</name>
    <dbReference type="NCBI Taxonomy" id="29058"/>
    <lineage>
        <taxon>Eukaryota</taxon>
        <taxon>Metazoa</taxon>
        <taxon>Ecdysozoa</taxon>
        <taxon>Arthropoda</taxon>
        <taxon>Hexapoda</taxon>
        <taxon>Insecta</taxon>
        <taxon>Pterygota</taxon>
        <taxon>Neoptera</taxon>
        <taxon>Endopterygota</taxon>
        <taxon>Lepidoptera</taxon>
        <taxon>Glossata</taxon>
        <taxon>Ditrysia</taxon>
        <taxon>Noctuoidea</taxon>
        <taxon>Noctuidae</taxon>
        <taxon>Heliothinae</taxon>
        <taxon>Helicoverpa</taxon>
    </lineage>
</organism>
<keyword evidence="8 13" id="KW-0378">Hydrolase</keyword>
<keyword evidence="7 13" id="KW-0227">DNA damage</keyword>
<feature type="domain" description="ERCC4" evidence="15">
    <location>
        <begin position="327"/>
        <end position="427"/>
    </location>
</feature>
<feature type="compositionally biased region" description="Low complexity" evidence="14">
    <location>
        <begin position="110"/>
        <end position="119"/>
    </location>
</feature>
<dbReference type="Gene3D" id="1.10.150.110">
    <property type="entry name" value="DNA polymerase beta, N-terminal domain-like"/>
    <property type="match status" value="1"/>
</dbReference>
<evidence type="ECO:0000259" key="15">
    <source>
        <dbReference type="SMART" id="SM00891"/>
    </source>
</evidence>
<comment type="similarity">
    <text evidence="3 13">Belongs to the XPF family.</text>
</comment>
<evidence type="ECO:0000313" key="16">
    <source>
        <dbReference type="EMBL" id="PZC75649.1"/>
    </source>
</evidence>
<dbReference type="SUPFAM" id="SSF47802">
    <property type="entry name" value="DNA polymerase beta, N-terminal domain-like"/>
    <property type="match status" value="1"/>
</dbReference>
<feature type="compositionally biased region" description="Polar residues" evidence="14">
    <location>
        <begin position="124"/>
        <end position="133"/>
    </location>
</feature>
<dbReference type="AlphaFoldDB" id="A0A2W1BKT7"/>
<dbReference type="GO" id="GO:0031573">
    <property type="term" value="P:mitotic intra-S DNA damage checkpoint signaling"/>
    <property type="evidence" value="ECO:0007669"/>
    <property type="project" value="TreeGrafter"/>
</dbReference>
<evidence type="ECO:0000256" key="3">
    <source>
        <dbReference type="ARBA" id="ARBA00010015"/>
    </source>
</evidence>
<dbReference type="FunFam" id="1.10.10.10:FF:000307">
    <property type="entry name" value="Crossover junction endonuclease MUS81"/>
    <property type="match status" value="1"/>
</dbReference>
<evidence type="ECO:0000256" key="6">
    <source>
        <dbReference type="ARBA" id="ARBA00022759"/>
    </source>
</evidence>
<keyword evidence="10 13" id="KW-0233">DNA recombination</keyword>
<evidence type="ECO:0000256" key="14">
    <source>
        <dbReference type="SAM" id="MobiDB-lite"/>
    </source>
</evidence>
<comment type="cofactor">
    <cofactor evidence="1 13">
        <name>Mg(2+)</name>
        <dbReference type="ChEBI" id="CHEBI:18420"/>
    </cofactor>
</comment>
<keyword evidence="4 13" id="KW-0540">Nuclease</keyword>
<dbReference type="InterPro" id="IPR047417">
    <property type="entry name" value="WHD_MUS81"/>
</dbReference>
<comment type="function">
    <text evidence="13">Interacts with EME1 to form a DNA structure-specific endonuclease with substrate preference for branched DNA structures with a 5'-end at the branch nick. Typical substrates include 3'-flap structures, D-loops, replication forks and nicked Holliday junctions. May be required in mitosis for the processing of stalled or collapsed replication fork intermediates. May be required in meiosis for the repair of meiosis-specific double strand breaks subsequent to single-end invasion (SEI).</text>
</comment>
<proteinExistence type="inferred from homology"/>
<dbReference type="Gene3D" id="3.40.50.10130">
    <property type="match status" value="1"/>
</dbReference>
<dbReference type="SUPFAM" id="SSF52980">
    <property type="entry name" value="Restriction endonuclease-like"/>
    <property type="match status" value="1"/>
</dbReference>
<dbReference type="GO" id="GO:0005634">
    <property type="term" value="C:nucleus"/>
    <property type="evidence" value="ECO:0007669"/>
    <property type="project" value="UniProtKB-SubCell"/>
</dbReference>
<dbReference type="InterPro" id="IPR011335">
    <property type="entry name" value="Restrct_endonuc-II-like"/>
</dbReference>
<dbReference type="GO" id="GO:0006308">
    <property type="term" value="P:DNA catabolic process"/>
    <property type="evidence" value="ECO:0007669"/>
    <property type="project" value="UniProtKB-UniRule"/>
</dbReference>
<dbReference type="InterPro" id="IPR042530">
    <property type="entry name" value="EME1/EME2_C"/>
</dbReference>
<dbReference type="EC" id="3.1.22.-" evidence="13"/>
<evidence type="ECO:0000256" key="1">
    <source>
        <dbReference type="ARBA" id="ARBA00001946"/>
    </source>
</evidence>
<sequence>MQISSTTQKVNLKRVRPNPLFEDWLSNTYEEAKLKKSSLEPKLKEATESLAKYPLPLKSGAECIILKGFDKKLCLYLDKCLNNYNHNLALSQYCDSRCDEMRSRKRRSESPTSTTSPTPLDDCVTQSGSNSQASDDHQPIVKLPKVDTQPETVVIDLEGPSSSGNVQKKDKKKKYKPAHRSGGYALLVALLEQSLEHPDNPSLSKEDLIEKAQKHCEESFVRPKPDTFYTAWSNMTRLVSKGLVEKIKKKKAEYLLTENGKILAREILEDAKSIPTVNDIIFNDGPSTSSGFVNQSISPIADEVPSTSGIAYTKDAIELPPGSFDIVLLIDKNETGGLKKKNDPTVTQFKKYPDLNHEYRSLKVGDFTWIARSKDNPEHELVLPFVIERKRMDDLGASIKDGRFHEQKFRLRKCGLENVIYMVENYGKNKHVGLPIQSLMQALANTRVQDNFKVHVTDSLTNSVRFLAMMTKRLTIRFKDKQLRGRNEEPKDEYLMTFEYFNKASAKNKALTVTETFIKILLQLKGMSVEKALAITNKYQTPRSLIHAYVKCDRKEGELLLAHLKYGDLNRNVGPVVSKSIYQLFSSSCAE</sequence>
<dbReference type="GO" id="GO:0046872">
    <property type="term" value="F:metal ion binding"/>
    <property type="evidence" value="ECO:0007669"/>
    <property type="project" value="UniProtKB-UniRule"/>
</dbReference>
<dbReference type="GO" id="GO:0048476">
    <property type="term" value="C:Holliday junction resolvase complex"/>
    <property type="evidence" value="ECO:0007669"/>
    <property type="project" value="UniProtKB-UniRule"/>
</dbReference>
<dbReference type="GO" id="GO:0000727">
    <property type="term" value="P:double-strand break repair via break-induced replication"/>
    <property type="evidence" value="ECO:0007669"/>
    <property type="project" value="UniProtKB-UniRule"/>
</dbReference>
<dbReference type="OrthoDB" id="5963188at2759"/>
<evidence type="ECO:0000256" key="8">
    <source>
        <dbReference type="ARBA" id="ARBA00022801"/>
    </source>
</evidence>
<keyword evidence="6 13" id="KW-0255">Endonuclease</keyword>
<dbReference type="InterPro" id="IPR033309">
    <property type="entry name" value="Mus81"/>
</dbReference>
<dbReference type="Pfam" id="PF21292">
    <property type="entry name" value="EME1-MUS81_C"/>
    <property type="match status" value="1"/>
</dbReference>
<evidence type="ECO:0000256" key="10">
    <source>
        <dbReference type="ARBA" id="ARBA00023172"/>
    </source>
</evidence>
<dbReference type="CDD" id="cd21036">
    <property type="entry name" value="WH_MUS81"/>
    <property type="match status" value="1"/>
</dbReference>
<protein>
    <recommendedName>
        <fullName evidence="13">Crossover junction endonuclease MUS81</fullName>
        <ecNumber evidence="13">3.1.22.-</ecNumber>
    </recommendedName>
</protein>
<dbReference type="FunFam" id="3.40.50.10130:FF:000003">
    <property type="entry name" value="Crossover junction endonuclease MUS81"/>
    <property type="match status" value="1"/>
</dbReference>
<dbReference type="Proteomes" id="UP000249218">
    <property type="component" value="Unassembled WGS sequence"/>
</dbReference>
<dbReference type="GO" id="GO:0008821">
    <property type="term" value="F:crossover junction DNA endonuclease activity"/>
    <property type="evidence" value="ECO:0007669"/>
    <property type="project" value="UniProtKB-UniRule"/>
</dbReference>
<gene>
    <name evidence="16" type="primary">HaOG205892</name>
    <name evidence="16" type="ORF">B5X24_HaOG205892</name>
</gene>
<evidence type="ECO:0000256" key="5">
    <source>
        <dbReference type="ARBA" id="ARBA00022723"/>
    </source>
</evidence>
<keyword evidence="5 13" id="KW-0479">Metal-binding</keyword>
<evidence type="ECO:0000256" key="11">
    <source>
        <dbReference type="ARBA" id="ARBA00023204"/>
    </source>
</evidence>